<evidence type="ECO:0000313" key="3">
    <source>
        <dbReference type="Proteomes" id="UP000015834"/>
    </source>
</evidence>
<name>T2SVH8_HELPX</name>
<protein>
    <recommendedName>
        <fullName evidence="4">M protein</fullName>
    </recommendedName>
</protein>
<feature type="compositionally biased region" description="Polar residues" evidence="1">
    <location>
        <begin position="89"/>
        <end position="104"/>
    </location>
</feature>
<feature type="compositionally biased region" description="Low complexity" evidence="1">
    <location>
        <begin position="125"/>
        <end position="143"/>
    </location>
</feature>
<evidence type="ECO:0000313" key="2">
    <source>
        <dbReference type="EMBL" id="EQD96265.1"/>
    </source>
</evidence>
<dbReference type="AlphaFoldDB" id="T2SVH8"/>
<dbReference type="PATRIC" id="fig|1337393.3.peg.995"/>
<comment type="caution">
    <text evidence="2">The sequence shown here is derived from an EMBL/GenBank/DDBJ whole genome shotgun (WGS) entry which is preliminary data.</text>
</comment>
<dbReference type="Proteomes" id="UP000015834">
    <property type="component" value="Unassembled WGS sequence"/>
</dbReference>
<feature type="region of interest" description="Disordered" evidence="1">
    <location>
        <begin position="73"/>
        <end position="154"/>
    </location>
</feature>
<feature type="compositionally biased region" description="Polar residues" evidence="1">
    <location>
        <begin position="19"/>
        <end position="30"/>
    </location>
</feature>
<feature type="compositionally biased region" description="Polar residues" evidence="1">
    <location>
        <begin position="1"/>
        <end position="10"/>
    </location>
</feature>
<dbReference type="SUPFAM" id="SSF90257">
    <property type="entry name" value="Myosin rod fragments"/>
    <property type="match status" value="1"/>
</dbReference>
<dbReference type="EMBL" id="ASYU01000225">
    <property type="protein sequence ID" value="EQD96265.1"/>
    <property type="molecule type" value="Genomic_DNA"/>
</dbReference>
<reference evidence="2 3" key="1">
    <citation type="journal article" date="2013" name="Genome Announc.">
        <title>Draft Genome Sequences of Helicobacter pylori Strains Isolated from Regions of Low and High Gastric Cancer Risk in Colombia.</title>
        <authorList>
            <person name="Sheh A."/>
            <person name="Piazuelo M.B."/>
            <person name="Wilson K.T."/>
            <person name="Correa P."/>
            <person name="Fox J.G."/>
        </authorList>
    </citation>
    <scope>NUCLEOTIDE SEQUENCE [LARGE SCALE GENOMIC DNA]</scope>
    <source>
        <strain evidence="2 3">PZ5056</strain>
    </source>
</reference>
<evidence type="ECO:0008006" key="4">
    <source>
        <dbReference type="Google" id="ProtNLM"/>
    </source>
</evidence>
<feature type="region of interest" description="Disordered" evidence="1">
    <location>
        <begin position="1"/>
        <end position="31"/>
    </location>
</feature>
<sequence length="348" mass="40427">MSGTHIVENTNNEKIEKPNISNPTASTPPNNEELLELVRDVRELKDRIQKLEDLKLEDFEPLRKPSHFIGNLFGKSSNDTQENPKDALKSTNFQEKYTKPTETTELVEENKVLTADKERLERENQNLTTENQNLTDQLNASQKQVEELEQSQQVLQNEKADLNSKITGLSTEKDELTDKNQKLTAEKENLTNQLNESQKQASQTSQKLTELERRHALYQKLEKLYEVFLEVKDRLNFGFVEKTHSAMDLIASVISDSKYYLESLYNRASQELSDKRSDKGEKLAELFDLLFEYIKDSKFERLKEPSAYDHSCKKLYPEQNTSQKMQRVVLRGYKHNDKVYHTIVDMGS</sequence>
<evidence type="ECO:0000256" key="1">
    <source>
        <dbReference type="SAM" id="MobiDB-lite"/>
    </source>
</evidence>
<feature type="compositionally biased region" description="Basic and acidic residues" evidence="1">
    <location>
        <begin position="108"/>
        <end position="124"/>
    </location>
</feature>
<accession>T2SVH8</accession>
<gene>
    <name evidence="2" type="ORF">L933_01785</name>
</gene>
<proteinExistence type="predicted"/>
<organism evidence="2 3">
    <name type="scientific">Helicobacter pylori PZ5056</name>
    <dbReference type="NCBI Taxonomy" id="1337393"/>
    <lineage>
        <taxon>Bacteria</taxon>
        <taxon>Pseudomonadati</taxon>
        <taxon>Campylobacterota</taxon>
        <taxon>Epsilonproteobacteria</taxon>
        <taxon>Campylobacterales</taxon>
        <taxon>Helicobacteraceae</taxon>
        <taxon>Helicobacter</taxon>
    </lineage>
</organism>